<evidence type="ECO:0000313" key="2">
    <source>
        <dbReference type="EMBL" id="CDR34041.1"/>
    </source>
</evidence>
<feature type="compositionally biased region" description="Pro residues" evidence="1">
    <location>
        <begin position="70"/>
        <end position="79"/>
    </location>
</feature>
<proteinExistence type="predicted"/>
<feature type="region of interest" description="Disordered" evidence="1">
    <location>
        <begin position="64"/>
        <end position="145"/>
    </location>
</feature>
<feature type="compositionally biased region" description="Polar residues" evidence="1">
    <location>
        <begin position="82"/>
        <end position="91"/>
    </location>
</feature>
<dbReference type="EMBL" id="CCEJ010000005">
    <property type="protein sequence ID" value="CDR34041.1"/>
    <property type="molecule type" value="Genomic_DNA"/>
</dbReference>
<organism evidence="2 3">
    <name type="scientific">Candidatus Criblamydia sequanensis CRIB-18</name>
    <dbReference type="NCBI Taxonomy" id="1437425"/>
    <lineage>
        <taxon>Bacteria</taxon>
        <taxon>Pseudomonadati</taxon>
        <taxon>Chlamydiota</taxon>
        <taxon>Chlamydiia</taxon>
        <taxon>Parachlamydiales</taxon>
        <taxon>Candidatus Criblamydiaceae</taxon>
        <taxon>Candidatus Criblamydia</taxon>
    </lineage>
</organism>
<dbReference type="AlphaFoldDB" id="A0A090CZ64"/>
<gene>
    <name evidence="2" type="ORF">CSEC_1220</name>
</gene>
<feature type="compositionally biased region" description="Basic and acidic residues" evidence="1">
    <location>
        <begin position="122"/>
        <end position="134"/>
    </location>
</feature>
<protein>
    <submittedName>
        <fullName evidence="2">Uncharacterized protein</fullName>
    </submittedName>
</protein>
<evidence type="ECO:0000313" key="3">
    <source>
        <dbReference type="Proteomes" id="UP000031552"/>
    </source>
</evidence>
<feature type="region of interest" description="Disordered" evidence="1">
    <location>
        <begin position="1"/>
        <end position="47"/>
    </location>
</feature>
<name>A0A090CZ64_9BACT</name>
<evidence type="ECO:0000256" key="1">
    <source>
        <dbReference type="SAM" id="MobiDB-lite"/>
    </source>
</evidence>
<reference evidence="2" key="1">
    <citation type="submission" date="2013-12" db="EMBL/GenBank/DDBJ databases">
        <authorList>
            <person name="Linke B."/>
        </authorList>
    </citation>
    <scope>NUCLEOTIDE SEQUENCE [LARGE SCALE GENOMIC DNA]</scope>
    <source>
        <strain evidence="2">CRIB-18</strain>
    </source>
</reference>
<dbReference type="STRING" id="1437425.CSEC_1220"/>
<reference evidence="2" key="2">
    <citation type="submission" date="2014-09" db="EMBL/GenBank/DDBJ databases">
        <title>Criblamydia sequanensis harbors a mega-plasmid encoding arsenite resistance.</title>
        <authorList>
            <person name="Bertelli C."/>
            <person name="Goesmann A."/>
            <person name="Greub G."/>
        </authorList>
    </citation>
    <scope>NUCLEOTIDE SEQUENCE [LARGE SCALE GENOMIC DNA]</scope>
    <source>
        <strain evidence="2">CRIB-18</strain>
    </source>
</reference>
<dbReference type="Proteomes" id="UP000031552">
    <property type="component" value="Unassembled WGS sequence"/>
</dbReference>
<sequence>MIPGQGQDVYRGHVVPGSGQSGLPPTPQGFQNNYGTQGILSPIPLYPQQAPPLLVRSVTTQPTVLSTVPRPTPPMPIPQVPLSQQNRNVTYNPHDPRGASRAVRGGLQHDPRGASQQVRGASQHDPRGARRDGRGPNNPYSARYN</sequence>
<dbReference type="RefSeq" id="WP_041017595.1">
    <property type="nucleotide sequence ID" value="NZ_CCEJ010000005.1"/>
</dbReference>
<comment type="caution">
    <text evidence="2">The sequence shown here is derived from an EMBL/GenBank/DDBJ whole genome shotgun (WGS) entry which is preliminary data.</text>
</comment>
<feature type="compositionally biased region" description="Polar residues" evidence="1">
    <location>
        <begin position="28"/>
        <end position="39"/>
    </location>
</feature>
<keyword evidence="3" id="KW-1185">Reference proteome</keyword>
<accession>A0A090CZ64</accession>